<dbReference type="RefSeq" id="WP_330158878.1">
    <property type="nucleotide sequence ID" value="NZ_BAAAJA010000022.1"/>
</dbReference>
<protein>
    <submittedName>
        <fullName evidence="1">Uncharacterized protein</fullName>
    </submittedName>
</protein>
<organism evidence="1 2">
    <name type="scientific">Nocardiopsis tropica</name>
    <dbReference type="NCBI Taxonomy" id="109330"/>
    <lineage>
        <taxon>Bacteria</taxon>
        <taxon>Bacillati</taxon>
        <taxon>Actinomycetota</taxon>
        <taxon>Actinomycetes</taxon>
        <taxon>Streptosporangiales</taxon>
        <taxon>Nocardiopsidaceae</taxon>
        <taxon>Nocardiopsis</taxon>
    </lineage>
</organism>
<evidence type="ECO:0000313" key="1">
    <source>
        <dbReference type="EMBL" id="MEE2051814.1"/>
    </source>
</evidence>
<gene>
    <name evidence="1" type="ORF">Q8A49_15035</name>
</gene>
<evidence type="ECO:0000313" key="2">
    <source>
        <dbReference type="Proteomes" id="UP001348641"/>
    </source>
</evidence>
<reference evidence="1 2" key="1">
    <citation type="submission" date="2023-07" db="EMBL/GenBank/DDBJ databases">
        <authorList>
            <person name="Girao M."/>
            <person name="Carvalho M.F."/>
        </authorList>
    </citation>
    <scope>NUCLEOTIDE SEQUENCE [LARGE SCALE GENOMIC DNA]</scope>
    <source>
        <strain evidence="1 2">66/93</strain>
    </source>
</reference>
<sequence length="211" mass="23036">MKSPVQVQLRVRVRARTAARLDRVRRQQVRRGAAAVAAHPELALVDADGEALPAAERRARKAERRALVATWRAQGRLLDTNGLLADAAVRAELTARGWDRSWPDPGPDAPAPARWPGARSTGFPAAVVVPLETALVRQVRAACWAHSAPAITAIRDWRQAHPDLTHRWQASALWAEYDALADQVVTPAAVYRSGLDRLLFTAHTGDPLGDL</sequence>
<dbReference type="Proteomes" id="UP001348641">
    <property type="component" value="Unassembled WGS sequence"/>
</dbReference>
<dbReference type="EMBL" id="JAUUCC010000034">
    <property type="protein sequence ID" value="MEE2051814.1"/>
    <property type="molecule type" value="Genomic_DNA"/>
</dbReference>
<name>A0ABU7KRA8_9ACTN</name>
<comment type="caution">
    <text evidence="1">The sequence shown here is derived from an EMBL/GenBank/DDBJ whole genome shotgun (WGS) entry which is preliminary data.</text>
</comment>
<accession>A0ABU7KRA8</accession>
<proteinExistence type="predicted"/>